<dbReference type="OMA" id="CVRFEDQ"/>
<dbReference type="Pfam" id="PF03080">
    <property type="entry name" value="Neprosin"/>
    <property type="match status" value="1"/>
</dbReference>
<sequence>MQSGKMLYICAFKIFLLTLLPIQCAFSDENMSVDDFVNYVNPPAVHRYKEEDGGAILCVRFEDQLSLRSPTSYTSGRRGSSKHNGKGSGGNHSRSCPPEMLAFREVSKEDVLRAGGVARYTRKPYPATINPLSEHDSIPSHKYAVVEFTFNAPVVGTSAKHSVWKPRVAKDAYYSLSQVWVSEENRLETVEAGWLVDPQRHGDDKPRFFTYWTADRYQTTGCYNANCPGFVVLMNNFGELSSTKSNERSQYELTITIILTERDGEPVWDLHAFGTVVGYWPCNLFRFISQSSSLIVYGGEVSYKSKRTGEVLSNTEMGSGHFPSGDQWMANANIRQIQFSRGSGAENFKVDKYLMASNTKCYDVVVKQDHGFGGLHIFYGGPGGGAQDCQA</sequence>
<dbReference type="InterPro" id="IPR004314">
    <property type="entry name" value="Neprosin"/>
</dbReference>
<evidence type="ECO:0000256" key="2">
    <source>
        <dbReference type="SAM" id="SignalP"/>
    </source>
</evidence>
<dbReference type="Proteomes" id="UP000824469">
    <property type="component" value="Unassembled WGS sequence"/>
</dbReference>
<dbReference type="InterPro" id="IPR053168">
    <property type="entry name" value="Glutamic_endopeptidase"/>
</dbReference>
<feature type="region of interest" description="Disordered" evidence="1">
    <location>
        <begin position="69"/>
        <end position="95"/>
    </location>
</feature>
<name>A0AA38GG49_TAXCH</name>
<dbReference type="EMBL" id="JAHRHJ020000003">
    <property type="protein sequence ID" value="KAH9320893.1"/>
    <property type="molecule type" value="Genomic_DNA"/>
</dbReference>
<evidence type="ECO:0000259" key="3">
    <source>
        <dbReference type="PROSITE" id="PS52045"/>
    </source>
</evidence>
<feature type="chain" id="PRO_5041245044" description="Neprosin PEP catalytic domain-containing protein" evidence="2">
    <location>
        <begin position="28"/>
        <end position="391"/>
    </location>
</feature>
<gene>
    <name evidence="4" type="ORF">KI387_015532</name>
</gene>
<dbReference type="PANTHER" id="PTHR31589">
    <property type="entry name" value="PROTEIN, PUTATIVE (DUF239)-RELATED-RELATED"/>
    <property type="match status" value="1"/>
</dbReference>
<accession>A0AA38GG49</accession>
<evidence type="ECO:0000313" key="4">
    <source>
        <dbReference type="EMBL" id="KAH9320893.1"/>
    </source>
</evidence>
<keyword evidence="5" id="KW-1185">Reference proteome</keyword>
<proteinExistence type="predicted"/>
<protein>
    <recommendedName>
        <fullName evidence="3">Neprosin PEP catalytic domain-containing protein</fullName>
    </recommendedName>
</protein>
<feature type="domain" description="Neprosin PEP catalytic" evidence="3">
    <location>
        <begin position="136"/>
        <end position="390"/>
    </location>
</feature>
<dbReference type="AlphaFoldDB" id="A0AA38GG49"/>
<dbReference type="PROSITE" id="PS52045">
    <property type="entry name" value="NEPROSIN_PEP_CD"/>
    <property type="match status" value="1"/>
</dbReference>
<feature type="signal peptide" evidence="2">
    <location>
        <begin position="1"/>
        <end position="27"/>
    </location>
</feature>
<organism evidence="4 5">
    <name type="scientific">Taxus chinensis</name>
    <name type="common">Chinese yew</name>
    <name type="synonym">Taxus wallichiana var. chinensis</name>
    <dbReference type="NCBI Taxonomy" id="29808"/>
    <lineage>
        <taxon>Eukaryota</taxon>
        <taxon>Viridiplantae</taxon>
        <taxon>Streptophyta</taxon>
        <taxon>Embryophyta</taxon>
        <taxon>Tracheophyta</taxon>
        <taxon>Spermatophyta</taxon>
        <taxon>Pinopsida</taxon>
        <taxon>Pinidae</taxon>
        <taxon>Conifers II</taxon>
        <taxon>Cupressales</taxon>
        <taxon>Taxaceae</taxon>
        <taxon>Taxus</taxon>
    </lineage>
</organism>
<comment type="caution">
    <text evidence="4">The sequence shown here is derived from an EMBL/GenBank/DDBJ whole genome shotgun (WGS) entry which is preliminary data.</text>
</comment>
<reference evidence="4 5" key="1">
    <citation type="journal article" date="2021" name="Nat. Plants">
        <title>The Taxus genome provides insights into paclitaxel biosynthesis.</title>
        <authorList>
            <person name="Xiong X."/>
            <person name="Gou J."/>
            <person name="Liao Q."/>
            <person name="Li Y."/>
            <person name="Zhou Q."/>
            <person name="Bi G."/>
            <person name="Li C."/>
            <person name="Du R."/>
            <person name="Wang X."/>
            <person name="Sun T."/>
            <person name="Guo L."/>
            <person name="Liang H."/>
            <person name="Lu P."/>
            <person name="Wu Y."/>
            <person name="Zhang Z."/>
            <person name="Ro D.K."/>
            <person name="Shang Y."/>
            <person name="Huang S."/>
            <person name="Yan J."/>
        </authorList>
    </citation>
    <scope>NUCLEOTIDE SEQUENCE [LARGE SCALE GENOMIC DNA]</scope>
    <source>
        <strain evidence="4">Ta-2019</strain>
    </source>
</reference>
<keyword evidence="2" id="KW-0732">Signal</keyword>
<evidence type="ECO:0000313" key="5">
    <source>
        <dbReference type="Proteomes" id="UP000824469"/>
    </source>
</evidence>
<dbReference type="PANTHER" id="PTHR31589:SF223">
    <property type="entry name" value="PROTEIN, PUTATIVE (DUF239)-RELATED"/>
    <property type="match status" value="1"/>
</dbReference>
<dbReference type="Gene3D" id="3.90.1320.10">
    <property type="entry name" value="Outer-capsid protein sigma 3, large lobe"/>
    <property type="match status" value="1"/>
</dbReference>
<evidence type="ECO:0000256" key="1">
    <source>
        <dbReference type="SAM" id="MobiDB-lite"/>
    </source>
</evidence>